<sequence length="355" mass="39007">MADALLFSPATVLALIIVLIGILVIVKGLVIVRQSEVMVIERLGSFHRVIESGINVIIPFIEQPRAITMIRYEKRGDEYTAISRQETRIDRRETVMDFPGQPVVTTDNVTVRINGALYYQIIDPKNAVYEVENVVQAVEVLAKTTLRSVVGKMELDKLFESRSEVNDQIQSAMEEPASKWGVKITRVEVQDISMPEEVEEAMRLQMAAERKRRATVTEAEGNKQAAIARAEGERQSAILNAEGDKESAILRAEGERESIKLVLESLGEGEEHKRTVVSYLLGQSYIKTLPDMAARGERVFVPYESSALIGSMGMFRGLTGTPEDAVSRHLAEPGGNAAMRAGVVGGAAAGHDQSQ</sequence>
<feature type="domain" description="Band 7" evidence="3">
    <location>
        <begin position="27"/>
        <end position="206"/>
    </location>
</feature>
<dbReference type="SUPFAM" id="SSF117892">
    <property type="entry name" value="Band 7/SPFH domain"/>
    <property type="match status" value="1"/>
</dbReference>
<comment type="caution">
    <text evidence="4">The sequence shown here is derived from an EMBL/GenBank/DDBJ whole genome shotgun (WGS) entry which is preliminary data.</text>
</comment>
<dbReference type="RefSeq" id="WP_224420413.1">
    <property type="nucleotide sequence ID" value="NZ_JAGXFD010000001.1"/>
</dbReference>
<dbReference type="SMART" id="SM00244">
    <property type="entry name" value="PHB"/>
    <property type="match status" value="1"/>
</dbReference>
<evidence type="ECO:0000313" key="4">
    <source>
        <dbReference type="EMBL" id="MBZ9567014.1"/>
    </source>
</evidence>
<keyword evidence="5" id="KW-1185">Reference proteome</keyword>
<reference evidence="4 5" key="1">
    <citation type="submission" date="2021-05" db="EMBL/GenBank/DDBJ databases">
        <title>Petroleum and Energy Research Collection (APPE): ex situ preservation of microbial diversity associated with the oil industry and exploitation of its biotechnological potential.</title>
        <authorList>
            <person name="Paixao C.T.M."/>
            <person name="Gomes M.B."/>
            <person name="Oliveira V.M."/>
        </authorList>
    </citation>
    <scope>NUCLEOTIDE SEQUENCE [LARGE SCALE GENOMIC DNA]</scope>
    <source>
        <strain evidence="4 5">LIT2</strain>
    </source>
</reference>
<keyword evidence="2" id="KW-1133">Transmembrane helix</keyword>
<dbReference type="Pfam" id="PF01145">
    <property type="entry name" value="Band_7"/>
    <property type="match status" value="1"/>
</dbReference>
<dbReference type="InterPro" id="IPR001107">
    <property type="entry name" value="Band_7"/>
</dbReference>
<dbReference type="InterPro" id="IPR050710">
    <property type="entry name" value="Band7/mec-2_domain"/>
</dbReference>
<organism evidence="4 5">
    <name type="scientific">Modicisalibacter tunisiensis</name>
    <dbReference type="NCBI Taxonomy" id="390637"/>
    <lineage>
        <taxon>Bacteria</taxon>
        <taxon>Pseudomonadati</taxon>
        <taxon>Pseudomonadota</taxon>
        <taxon>Gammaproteobacteria</taxon>
        <taxon>Oceanospirillales</taxon>
        <taxon>Halomonadaceae</taxon>
        <taxon>Modicisalibacter</taxon>
    </lineage>
</organism>
<feature type="transmembrane region" description="Helical" evidence="2">
    <location>
        <begin position="12"/>
        <end position="32"/>
    </location>
</feature>
<accession>A0ABS7WXX9</accession>
<evidence type="ECO:0000259" key="3">
    <source>
        <dbReference type="SMART" id="SM00244"/>
    </source>
</evidence>
<dbReference type="Proteomes" id="UP001319883">
    <property type="component" value="Unassembled WGS sequence"/>
</dbReference>
<dbReference type="PANTHER" id="PTHR43327:SF10">
    <property type="entry name" value="STOMATIN-LIKE PROTEIN 2, MITOCHONDRIAL"/>
    <property type="match status" value="1"/>
</dbReference>
<dbReference type="PANTHER" id="PTHR43327">
    <property type="entry name" value="STOMATIN-LIKE PROTEIN 2, MITOCHONDRIAL"/>
    <property type="match status" value="1"/>
</dbReference>
<dbReference type="InterPro" id="IPR036013">
    <property type="entry name" value="Band_7/SPFH_dom_sf"/>
</dbReference>
<evidence type="ECO:0000313" key="5">
    <source>
        <dbReference type="Proteomes" id="UP001319883"/>
    </source>
</evidence>
<comment type="subcellular location">
    <subcellularLocation>
        <location evidence="1">Membrane</location>
        <topology evidence="1">Single-pass membrane protein</topology>
    </subcellularLocation>
</comment>
<dbReference type="EMBL" id="JAGXFD010000001">
    <property type="protein sequence ID" value="MBZ9567014.1"/>
    <property type="molecule type" value="Genomic_DNA"/>
</dbReference>
<protein>
    <submittedName>
        <fullName evidence="4">SPFH/Band 7/PHB domain protein</fullName>
    </submittedName>
</protein>
<name>A0ABS7WXX9_9GAMM</name>
<proteinExistence type="predicted"/>
<evidence type="ECO:0000256" key="2">
    <source>
        <dbReference type="SAM" id="Phobius"/>
    </source>
</evidence>
<dbReference type="Gene3D" id="3.30.479.30">
    <property type="entry name" value="Band 7 domain"/>
    <property type="match status" value="1"/>
</dbReference>
<dbReference type="CDD" id="cd08829">
    <property type="entry name" value="SPFH_paraslipin"/>
    <property type="match status" value="1"/>
</dbReference>
<keyword evidence="2" id="KW-0472">Membrane</keyword>
<keyword evidence="2" id="KW-0812">Transmembrane</keyword>
<gene>
    <name evidence="4" type="ORF">KGQ91_04835</name>
</gene>
<evidence type="ECO:0000256" key="1">
    <source>
        <dbReference type="ARBA" id="ARBA00004167"/>
    </source>
</evidence>